<dbReference type="GO" id="GO:0016787">
    <property type="term" value="F:hydrolase activity"/>
    <property type="evidence" value="ECO:0007669"/>
    <property type="project" value="UniProtKB-KW"/>
</dbReference>
<sequence>MKLSVQYALLLCLGLVTVAPIEERDGRTKGFMFRREWRLPFSGIGPDLDHIILHIGKHPDYRFCFTGQHQQVDRCLYSRNGEQKDMQTDLDFPRVKTSMCGTANPNDGCEIHQGFWKALLDVQVDVKASVVNALKSHPNYKVVATGHSLGGAVGALVGAMLRTAGINTDIYTYGQPKLGTADISNYIQNQAPAKGSNYRVTHYNDLIPSLPPHLDDAYPEFYINTADGDSIQTGDVDQVNGREYEMDGNEQAVATTEGLALLVTEIVANADALLAHFDYFGKISACSSDAPGS</sequence>
<dbReference type="Proteomes" id="UP000462212">
    <property type="component" value="Unassembled WGS sequence"/>
</dbReference>
<evidence type="ECO:0000256" key="2">
    <source>
        <dbReference type="ARBA" id="ARBA00022801"/>
    </source>
</evidence>
<dbReference type="GO" id="GO:0006629">
    <property type="term" value="P:lipid metabolic process"/>
    <property type="evidence" value="ECO:0007669"/>
    <property type="project" value="InterPro"/>
</dbReference>
<name>A0A8H8UGV4_9HELO</name>
<evidence type="ECO:0000256" key="1">
    <source>
        <dbReference type="ARBA" id="ARBA00022729"/>
    </source>
</evidence>
<keyword evidence="2" id="KW-0378">Hydrolase</keyword>
<dbReference type="SUPFAM" id="SSF53474">
    <property type="entry name" value="alpha/beta-Hydrolases"/>
    <property type="match status" value="1"/>
</dbReference>
<comment type="caution">
    <text evidence="5">The sequence shown here is derived from an EMBL/GenBank/DDBJ whole genome shotgun (WGS) entry which is preliminary data.</text>
</comment>
<dbReference type="PANTHER" id="PTHR46640">
    <property type="entry name" value="TRIACYLGLYCEROL LIPASE, PUTATIVE (AFU_ORTHOLOGUE AFUA_6G06510)-RELATED"/>
    <property type="match status" value="1"/>
</dbReference>
<keyword evidence="6" id="KW-1185">Reference proteome</keyword>
<dbReference type="AlphaFoldDB" id="A0A8H8UGV4"/>
<evidence type="ECO:0000313" key="5">
    <source>
        <dbReference type="EMBL" id="TVY43425.1"/>
    </source>
</evidence>
<feature type="chain" id="PRO_5034112262" evidence="3">
    <location>
        <begin position="19"/>
        <end position="293"/>
    </location>
</feature>
<dbReference type="OrthoDB" id="426718at2759"/>
<evidence type="ECO:0000313" key="6">
    <source>
        <dbReference type="Proteomes" id="UP000462212"/>
    </source>
</evidence>
<feature type="domain" description="Fungal lipase-type" evidence="4">
    <location>
        <begin position="83"/>
        <end position="212"/>
    </location>
</feature>
<accession>A0A8H8UGV4</accession>
<proteinExistence type="predicted"/>
<organism evidence="5 6">
    <name type="scientific">Lachnellula subtilissima</name>
    <dbReference type="NCBI Taxonomy" id="602034"/>
    <lineage>
        <taxon>Eukaryota</taxon>
        <taxon>Fungi</taxon>
        <taxon>Dikarya</taxon>
        <taxon>Ascomycota</taxon>
        <taxon>Pezizomycotina</taxon>
        <taxon>Leotiomycetes</taxon>
        <taxon>Helotiales</taxon>
        <taxon>Lachnaceae</taxon>
        <taxon>Lachnellula</taxon>
    </lineage>
</organism>
<protein>
    <submittedName>
        <fullName evidence="5">Lipase</fullName>
    </submittedName>
</protein>
<gene>
    <name evidence="5" type="primary">LIP_1</name>
    <name evidence="5" type="ORF">LSUB1_G001461</name>
</gene>
<dbReference type="InterPro" id="IPR051299">
    <property type="entry name" value="AB_hydrolase_lip/est"/>
</dbReference>
<dbReference type="InterPro" id="IPR029058">
    <property type="entry name" value="AB_hydrolase_fold"/>
</dbReference>
<evidence type="ECO:0000259" key="4">
    <source>
        <dbReference type="Pfam" id="PF01764"/>
    </source>
</evidence>
<evidence type="ECO:0000256" key="3">
    <source>
        <dbReference type="SAM" id="SignalP"/>
    </source>
</evidence>
<dbReference type="EMBL" id="QGMJ01000065">
    <property type="protein sequence ID" value="TVY43425.1"/>
    <property type="molecule type" value="Genomic_DNA"/>
</dbReference>
<dbReference type="InterPro" id="IPR002921">
    <property type="entry name" value="Fungal_lipase-type"/>
</dbReference>
<feature type="signal peptide" evidence="3">
    <location>
        <begin position="1"/>
        <end position="18"/>
    </location>
</feature>
<keyword evidence="1 3" id="KW-0732">Signal</keyword>
<reference evidence="5 6" key="1">
    <citation type="submission" date="2018-05" db="EMBL/GenBank/DDBJ databases">
        <title>Genome sequencing and assembly of the regulated plant pathogen Lachnellula willkommii and related sister species for the development of diagnostic species identification markers.</title>
        <authorList>
            <person name="Giroux E."/>
            <person name="Bilodeau G."/>
        </authorList>
    </citation>
    <scope>NUCLEOTIDE SEQUENCE [LARGE SCALE GENOMIC DNA]</scope>
    <source>
        <strain evidence="5 6">CBS 197.66</strain>
    </source>
</reference>
<dbReference type="Gene3D" id="3.40.50.1820">
    <property type="entry name" value="alpha/beta hydrolase"/>
    <property type="match status" value="1"/>
</dbReference>
<dbReference type="Pfam" id="PF01764">
    <property type="entry name" value="Lipase_3"/>
    <property type="match status" value="1"/>
</dbReference>
<dbReference type="CDD" id="cd00519">
    <property type="entry name" value="Lipase_3"/>
    <property type="match status" value="1"/>
</dbReference>
<dbReference type="PANTHER" id="PTHR46640:SF1">
    <property type="entry name" value="FUNGAL LIPASE-LIKE DOMAIN-CONTAINING PROTEIN-RELATED"/>
    <property type="match status" value="1"/>
</dbReference>